<dbReference type="InterPro" id="IPR052336">
    <property type="entry name" value="MlaD_Phospholipid_Transporter"/>
</dbReference>
<dbReference type="PANTHER" id="PTHR33371:SF4">
    <property type="entry name" value="INTERMEMBRANE PHOSPHOLIPID TRANSPORT SYSTEM BINDING PROTEIN MLAD"/>
    <property type="match status" value="1"/>
</dbReference>
<evidence type="ECO:0000259" key="2">
    <source>
        <dbReference type="Pfam" id="PF02470"/>
    </source>
</evidence>
<evidence type="ECO:0000313" key="3">
    <source>
        <dbReference type="EMBL" id="UTI65119.1"/>
    </source>
</evidence>
<proteinExistence type="predicted"/>
<feature type="transmembrane region" description="Helical" evidence="1">
    <location>
        <begin position="21"/>
        <end position="42"/>
    </location>
</feature>
<dbReference type="InterPro" id="IPR003399">
    <property type="entry name" value="Mce/MlaD"/>
</dbReference>
<dbReference type="Pfam" id="PF02470">
    <property type="entry name" value="MlaD"/>
    <property type="match status" value="1"/>
</dbReference>
<evidence type="ECO:0000313" key="4">
    <source>
        <dbReference type="Proteomes" id="UP001056035"/>
    </source>
</evidence>
<keyword evidence="1" id="KW-0812">Transmembrane</keyword>
<dbReference type="Proteomes" id="UP001056035">
    <property type="component" value="Chromosome"/>
</dbReference>
<dbReference type="PANTHER" id="PTHR33371">
    <property type="entry name" value="INTERMEMBRANE PHOSPHOLIPID TRANSPORT SYSTEM BINDING PROTEIN MLAD-RELATED"/>
    <property type="match status" value="1"/>
</dbReference>
<name>A0ABY5DU60_9ACTN</name>
<feature type="domain" description="Mce/MlaD" evidence="2">
    <location>
        <begin position="45"/>
        <end position="125"/>
    </location>
</feature>
<keyword evidence="1" id="KW-0472">Membrane</keyword>
<sequence length="450" mass="45077">MRSPREIARSRGVEGGFAGRTVAIAALAVVVIAVAAVVLLGGSGGYRLHLRMENASQLVKGNLVEVGGLSVGTVERITLADDNTADVVVKVTDKALTPLHAGTRAIVRAASVSGVANRYVALEPGPNNAPELTSGTTLPVSASTASTDLDAVLSTLDADTRERLQETIQGSEAALSRGGAAGMNASLRYLSPALTQLQGTLGEVTADRAALQRFIVASSGVVSAVAARRDDLARGLASAATTAGALASQRRALSAVLAKAPSSLTGAGRTLHALAGTLDELRPTVELAAPVAPRLSRALTAAAPALEGTAAVLPAVRDLLPPLRRALAGLPALRASAVPAFGAATDALRATAPIVSASRAAFPDILLGATNGFGGTSGGSYDANGEYARIGFVSSSAPLVGLFGNLVPPGVQNGVRYHNVARCPGGAGTVAADGSNVFDPGYACNAGDRP</sequence>
<organism evidence="3 4">
    <name type="scientific">Paraconexibacter antarcticus</name>
    <dbReference type="NCBI Taxonomy" id="2949664"/>
    <lineage>
        <taxon>Bacteria</taxon>
        <taxon>Bacillati</taxon>
        <taxon>Actinomycetota</taxon>
        <taxon>Thermoleophilia</taxon>
        <taxon>Solirubrobacterales</taxon>
        <taxon>Paraconexibacteraceae</taxon>
        <taxon>Paraconexibacter</taxon>
    </lineage>
</organism>
<dbReference type="RefSeq" id="WP_254571809.1">
    <property type="nucleotide sequence ID" value="NZ_CP098502.1"/>
</dbReference>
<evidence type="ECO:0000256" key="1">
    <source>
        <dbReference type="SAM" id="Phobius"/>
    </source>
</evidence>
<accession>A0ABY5DU60</accession>
<dbReference type="EMBL" id="CP098502">
    <property type="protein sequence ID" value="UTI65119.1"/>
    <property type="molecule type" value="Genomic_DNA"/>
</dbReference>
<protein>
    <submittedName>
        <fullName evidence="3">MlaD family protein</fullName>
    </submittedName>
</protein>
<keyword evidence="1" id="KW-1133">Transmembrane helix</keyword>
<reference evidence="3 4" key="1">
    <citation type="submission" date="2022-06" db="EMBL/GenBank/DDBJ databases">
        <title>Paraconexibacter antarcticus.</title>
        <authorList>
            <person name="Kim C.S."/>
        </authorList>
    </citation>
    <scope>NUCLEOTIDE SEQUENCE [LARGE SCALE GENOMIC DNA]</scope>
    <source>
        <strain evidence="3 4">02-257</strain>
    </source>
</reference>
<keyword evidence="4" id="KW-1185">Reference proteome</keyword>
<gene>
    <name evidence="3" type="ORF">NBH00_02650</name>
</gene>